<feature type="transmembrane region" description="Helical" evidence="2">
    <location>
        <begin position="79"/>
        <end position="103"/>
    </location>
</feature>
<feature type="transmembrane region" description="Helical" evidence="2">
    <location>
        <begin position="41"/>
        <end position="59"/>
    </location>
</feature>
<accession>A0ABY4YQH8</accession>
<dbReference type="Proteomes" id="UP001056455">
    <property type="component" value="Chromosome"/>
</dbReference>
<evidence type="ECO:0000256" key="2">
    <source>
        <dbReference type="SAM" id="Phobius"/>
    </source>
</evidence>
<dbReference type="RefSeq" id="WP_252591946.1">
    <property type="nucleotide sequence ID" value="NZ_CP099489.1"/>
</dbReference>
<protein>
    <submittedName>
        <fullName evidence="4">SPFH domain-containing protein</fullName>
    </submittedName>
</protein>
<dbReference type="PANTHER" id="PTHR43446:SF1">
    <property type="entry name" value="BAND 7 DOMAIN-CONTAINING PROTEIN"/>
    <property type="match status" value="1"/>
</dbReference>
<proteinExistence type="predicted"/>
<dbReference type="Gene3D" id="3.30.479.30">
    <property type="entry name" value="Band 7 domain"/>
    <property type="match status" value="1"/>
</dbReference>
<dbReference type="SMART" id="SM00244">
    <property type="entry name" value="PHB"/>
    <property type="match status" value="1"/>
</dbReference>
<dbReference type="CDD" id="cd03402">
    <property type="entry name" value="SPFH_like_u2"/>
    <property type="match status" value="1"/>
</dbReference>
<dbReference type="InterPro" id="IPR001107">
    <property type="entry name" value="Band_7"/>
</dbReference>
<keyword evidence="2" id="KW-0812">Transmembrane</keyword>
<name>A0ABY4YQH8_9MICO</name>
<evidence type="ECO:0000259" key="3">
    <source>
        <dbReference type="SMART" id="SM00244"/>
    </source>
</evidence>
<dbReference type="InterPro" id="IPR036013">
    <property type="entry name" value="Band_7/SPFH_dom_sf"/>
</dbReference>
<dbReference type="Pfam" id="PF01145">
    <property type="entry name" value="Band_7"/>
    <property type="match status" value="1"/>
</dbReference>
<keyword evidence="2" id="KW-1133">Transmembrane helix</keyword>
<dbReference type="PANTHER" id="PTHR43446">
    <property type="entry name" value="MEMBRANE PROTEIN-RELATED"/>
    <property type="match status" value="1"/>
</dbReference>
<evidence type="ECO:0000313" key="5">
    <source>
        <dbReference type="Proteomes" id="UP001056455"/>
    </source>
</evidence>
<keyword evidence="2" id="KW-0472">Membrane</keyword>
<feature type="region of interest" description="Disordered" evidence="1">
    <location>
        <begin position="1"/>
        <end position="25"/>
    </location>
</feature>
<reference evidence="4" key="1">
    <citation type="submission" date="2022-06" db="EMBL/GenBank/DDBJ databases">
        <title>Ornithinimicrobium HY1793.</title>
        <authorList>
            <person name="Huang Y."/>
        </authorList>
    </citation>
    <scope>NUCLEOTIDE SEQUENCE</scope>
    <source>
        <strain evidence="4">HY1793</strain>
    </source>
</reference>
<organism evidence="4 5">
    <name type="scientific">Ornithinimicrobium faecis</name>
    <dbReference type="NCBI Taxonomy" id="2934158"/>
    <lineage>
        <taxon>Bacteria</taxon>
        <taxon>Bacillati</taxon>
        <taxon>Actinomycetota</taxon>
        <taxon>Actinomycetes</taxon>
        <taxon>Micrococcales</taxon>
        <taxon>Ornithinimicrobiaceae</taxon>
        <taxon>Ornithinimicrobium</taxon>
    </lineage>
</organism>
<evidence type="ECO:0000256" key="1">
    <source>
        <dbReference type="SAM" id="MobiDB-lite"/>
    </source>
</evidence>
<evidence type="ECO:0000313" key="4">
    <source>
        <dbReference type="EMBL" id="USQ79031.1"/>
    </source>
</evidence>
<gene>
    <name evidence="4" type="ORF">NF556_15580</name>
</gene>
<dbReference type="SUPFAM" id="SSF117892">
    <property type="entry name" value="Band 7/SPFH domain"/>
    <property type="match status" value="1"/>
</dbReference>
<keyword evidence="5" id="KW-1185">Reference proteome</keyword>
<dbReference type="EMBL" id="CP099489">
    <property type="protein sequence ID" value="USQ79031.1"/>
    <property type="molecule type" value="Genomic_DNA"/>
</dbReference>
<sequence>MNEQTPAPDEAVGGTPAGTPVGHDGTRVNATERAAWSIDGFAGLVISLAIIGLGLWQMIAGVISATEAVDSFGSVGGAVAQIVIGAVVFTVGTILASSLTVIAPGHTKVVQFFGRYIGTVRKTGLRMIVPLATRKNVSVRVHNFETSDLKVNEADGNPINIAAIVVWQVADTARATFSVEDYEDFVAVQAESALRHVAMSHPYDNDAHEVTLRGDTEVINAELAREVAERITLAGLEVIEVRISSLAYSPEIAQAMLQRQQASAIIAAREKIVEGAVGMVEGALQRLEAKGIVELDDERRAAMVSNLLVVLCSERGTTPVVNAGSLY</sequence>
<feature type="domain" description="Band 7" evidence="3">
    <location>
        <begin position="97"/>
        <end position="260"/>
    </location>
</feature>